<protein>
    <submittedName>
        <fullName evidence="2">DUF2206 domain-containing protein</fullName>
    </submittedName>
</protein>
<evidence type="ECO:0000256" key="1">
    <source>
        <dbReference type="SAM" id="Phobius"/>
    </source>
</evidence>
<keyword evidence="3" id="KW-1185">Reference proteome</keyword>
<feature type="transmembrane region" description="Helical" evidence="1">
    <location>
        <begin position="249"/>
        <end position="269"/>
    </location>
</feature>
<feature type="transmembrane region" description="Helical" evidence="1">
    <location>
        <begin position="150"/>
        <end position="167"/>
    </location>
</feature>
<feature type="transmembrane region" description="Helical" evidence="1">
    <location>
        <begin position="173"/>
        <end position="192"/>
    </location>
</feature>
<feature type="transmembrane region" description="Helical" evidence="1">
    <location>
        <begin position="77"/>
        <end position="101"/>
    </location>
</feature>
<keyword evidence="1" id="KW-0812">Transmembrane</keyword>
<feature type="transmembrane region" description="Helical" evidence="1">
    <location>
        <begin position="355"/>
        <end position="388"/>
    </location>
</feature>
<dbReference type="Pfam" id="PF09971">
    <property type="entry name" value="DUF2206"/>
    <property type="match status" value="1"/>
</dbReference>
<dbReference type="InterPro" id="IPR018701">
    <property type="entry name" value="DUF2206_membrane"/>
</dbReference>
<dbReference type="Proteomes" id="UP001281203">
    <property type="component" value="Unassembled WGS sequence"/>
</dbReference>
<keyword evidence="1" id="KW-0472">Membrane</keyword>
<comment type="caution">
    <text evidence="2">The sequence shown here is derived from an EMBL/GenBank/DDBJ whole genome shotgun (WGS) entry which is preliminary data.</text>
</comment>
<proteinExistence type="predicted"/>
<feature type="transmembrane region" description="Helical" evidence="1">
    <location>
        <begin position="585"/>
        <end position="606"/>
    </location>
</feature>
<dbReference type="EMBL" id="WBKO01000001">
    <property type="protein sequence ID" value="MDV2481655.1"/>
    <property type="molecule type" value="Genomic_DNA"/>
</dbReference>
<feature type="transmembrane region" description="Helical" evidence="1">
    <location>
        <begin position="525"/>
        <end position="547"/>
    </location>
</feature>
<keyword evidence="1" id="KW-1133">Transmembrane helix</keyword>
<feature type="transmembrane region" description="Helical" evidence="1">
    <location>
        <begin position="303"/>
        <end position="320"/>
    </location>
</feature>
<feature type="transmembrane region" description="Helical" evidence="1">
    <location>
        <begin position="47"/>
        <end position="65"/>
    </location>
</feature>
<evidence type="ECO:0000313" key="2">
    <source>
        <dbReference type="EMBL" id="MDV2481655.1"/>
    </source>
</evidence>
<feature type="transmembrane region" description="Helical" evidence="1">
    <location>
        <begin position="204"/>
        <end position="225"/>
    </location>
</feature>
<sequence>MHLLNPFRMNDWDNRTFFWAFQAFQVAFVAVVCLSLVGYHIPIAREVLALLYLTFLPGLLVLKALRLHNLGTVETTLYSVGLSLAVLMLTGLAANVVYPLIGYARPFSFAILFITIVAVVQVLFYLALVRDREYAGASSAGAEISIPPPAAPLLALLPFFAIIGTHLRNEYHMVTLLFLLLVLLAVIGLAVGFDRLIPPSCYPLAVYAIALSLLYHTSLISEYIWGYDIHHELHLINSVLVPGLWDMTIPYNTNGMLSIVALVPIYSLICDLDPVWVLKIIYPLIFALVPLGVYRAVEKQTNAKVGFLSAFFFVSFFTFYTEMISLARQQIAELFLVLTILVLIDKSMARSSRAFLMVTFGFAMIVSHYGLSYIYLFSLVPAWLLLILPEHLPSRIKGMLRGIPDALAHDPLAPGGAAPRPEVRTLVLPYILVFAILTYLWYSTVAEGTAFATIAGIGDKIWTTLFIQTHSATPAQGMQILTGQSATPLHSLAKVVHIATQGLIAVGLLAALAKRGRWRIEPEYLAVSLVFLLINVAGIVVPFFASSLNTSRLYHITLLLLAPFAIIGGITLYEAVAGRLRAISAVPFMGTAYQALSLFFVVFLLFNSGVIYQVVGDSPTSMALETTGDKPVFNGKEVQGARWLLSEGNQRPIYVDGMRWWLLLGFDPGHQRYLPANASLIEPNSYTYFGTYNLVREDIRLEAQKNTVTTAMYVDAGLFVENQNRIYDNAGSAVYYR</sequence>
<organism evidence="2 3">
    <name type="scientific">Methanoculleus caldifontis</name>
    <dbReference type="NCBI Taxonomy" id="2651577"/>
    <lineage>
        <taxon>Archaea</taxon>
        <taxon>Methanobacteriati</taxon>
        <taxon>Methanobacteriota</taxon>
        <taxon>Stenosarchaea group</taxon>
        <taxon>Methanomicrobia</taxon>
        <taxon>Methanomicrobiales</taxon>
        <taxon>Methanomicrobiaceae</taxon>
        <taxon>Methanoculleus</taxon>
    </lineage>
</organism>
<reference evidence="2 3" key="1">
    <citation type="submission" date="2019-10" db="EMBL/GenBank/DDBJ databases">
        <title>Isolation and characterization of Methanoculleus sp. Wushi-C6 from a hot spring well.</title>
        <authorList>
            <person name="Chen S.-C."/>
            <person name="Lan Z.-H."/>
            <person name="You Y.-T."/>
            <person name="Lai M.-C."/>
        </authorList>
    </citation>
    <scope>NUCLEOTIDE SEQUENCE [LARGE SCALE GENOMIC DNA]</scope>
    <source>
        <strain evidence="2 3">Wushi-C6</strain>
    </source>
</reference>
<gene>
    <name evidence="2" type="ORF">F8E02_06480</name>
</gene>
<dbReference type="RefSeq" id="WP_317064678.1">
    <property type="nucleotide sequence ID" value="NZ_WBKO01000001.1"/>
</dbReference>
<feature type="transmembrane region" description="Helical" evidence="1">
    <location>
        <begin position="553"/>
        <end position="573"/>
    </location>
</feature>
<evidence type="ECO:0000313" key="3">
    <source>
        <dbReference type="Proteomes" id="UP001281203"/>
    </source>
</evidence>
<feature type="transmembrane region" description="Helical" evidence="1">
    <location>
        <begin position="426"/>
        <end position="442"/>
    </location>
</feature>
<feature type="transmembrane region" description="Helical" evidence="1">
    <location>
        <begin position="276"/>
        <end position="297"/>
    </location>
</feature>
<name>A0ABU3X1K5_9EURY</name>
<accession>A0ABU3X1K5</accession>
<feature type="transmembrane region" description="Helical" evidence="1">
    <location>
        <begin position="107"/>
        <end position="129"/>
    </location>
</feature>
<feature type="transmembrane region" description="Helical" evidence="1">
    <location>
        <begin position="17"/>
        <end position="41"/>
    </location>
</feature>